<dbReference type="InterPro" id="IPR032508">
    <property type="entry name" value="FecR_C"/>
</dbReference>
<keyword evidence="1" id="KW-1133">Transmembrane helix</keyword>
<feature type="domain" description="FecR protein" evidence="2">
    <location>
        <begin position="139"/>
        <end position="224"/>
    </location>
</feature>
<dbReference type="Proteomes" id="UP000192610">
    <property type="component" value="Unassembled WGS sequence"/>
</dbReference>
<keyword evidence="1" id="KW-0812">Transmembrane</keyword>
<keyword evidence="1" id="KW-0472">Membrane</keyword>
<evidence type="ECO:0000259" key="3">
    <source>
        <dbReference type="Pfam" id="PF16344"/>
    </source>
</evidence>
<feature type="domain" description="Protein FecR C-terminal" evidence="3">
    <location>
        <begin position="279"/>
        <end position="347"/>
    </location>
</feature>
<keyword evidence="5" id="KW-1185">Reference proteome</keyword>
<dbReference type="PANTHER" id="PTHR30273">
    <property type="entry name" value="PERIPLASMIC SIGNAL SENSOR AND SIGMA FACTOR ACTIVATOR FECR-RELATED"/>
    <property type="match status" value="1"/>
</dbReference>
<sequence length="350" mass="38745">MKAPCMTKDRLQYLLDRFLTNTATEEELQEYADWYRQQGETGAPLFGNESNEPAIEYKSSLFRSIINNIQLVEYEQRQGAVVRRIRFIKIAAAALVVITGTLVLYNSLSTKSAASAAGKPVVAQLPVVNMVIKKNTNPGQDTLTLPDNSIVLLAPGSSIRYQEHFEAHARNIQLQGRALFEVSHDSTKPFTVTANGFATTALGTRFIVDGTRHVVSIRLLKGKVVVNATADAGMALQKVYLTPGQELRINTATKHFDRINTGSKQLSNRMTDGDNGVALSFEKTSLAVVFERLSKYYKTPILYDKAEVQGLSFTGDFGPADELDLALKVICNINHLSFKKEQDRIVISKQ</sequence>
<dbReference type="Pfam" id="PF16344">
    <property type="entry name" value="FecR_C"/>
    <property type="match status" value="1"/>
</dbReference>
<comment type="caution">
    <text evidence="4">The sequence shown here is derived from an EMBL/GenBank/DDBJ whole genome shotgun (WGS) entry which is preliminary data.</text>
</comment>
<name>A0A1V9ENC3_9BACT</name>
<evidence type="ECO:0000313" key="4">
    <source>
        <dbReference type="EMBL" id="OQP47444.1"/>
    </source>
</evidence>
<dbReference type="InterPro" id="IPR012373">
    <property type="entry name" value="Ferrdict_sens_TM"/>
</dbReference>
<dbReference type="Pfam" id="PF04773">
    <property type="entry name" value="FecR"/>
    <property type="match status" value="1"/>
</dbReference>
<proteinExistence type="predicted"/>
<dbReference type="PANTHER" id="PTHR30273:SF2">
    <property type="entry name" value="PROTEIN FECR"/>
    <property type="match status" value="1"/>
</dbReference>
<dbReference type="Gene3D" id="2.60.120.1440">
    <property type="match status" value="1"/>
</dbReference>
<dbReference type="STRING" id="354355.SAMN05660816_01643"/>
<dbReference type="PIRSF" id="PIRSF018266">
    <property type="entry name" value="FecR"/>
    <property type="match status" value="1"/>
</dbReference>
<reference evidence="5" key="1">
    <citation type="submission" date="2016-04" db="EMBL/GenBank/DDBJ databases">
        <authorList>
            <person name="Chen L."/>
            <person name="Zhuang W."/>
            <person name="Wang G."/>
        </authorList>
    </citation>
    <scope>NUCLEOTIDE SEQUENCE [LARGE SCALE GENOMIC DNA]</scope>
    <source>
        <strain evidence="5">17621</strain>
    </source>
</reference>
<evidence type="ECO:0000259" key="2">
    <source>
        <dbReference type="Pfam" id="PF04773"/>
    </source>
</evidence>
<evidence type="ECO:0000256" key="1">
    <source>
        <dbReference type="SAM" id="Phobius"/>
    </source>
</evidence>
<evidence type="ECO:0008006" key="6">
    <source>
        <dbReference type="Google" id="ProtNLM"/>
    </source>
</evidence>
<accession>A0A1V9ENC3</accession>
<gene>
    <name evidence="4" type="ORF">A4H97_08085</name>
</gene>
<feature type="transmembrane region" description="Helical" evidence="1">
    <location>
        <begin position="87"/>
        <end position="105"/>
    </location>
</feature>
<dbReference type="Gene3D" id="3.55.50.30">
    <property type="match status" value="1"/>
</dbReference>
<dbReference type="EMBL" id="LVXG01000023">
    <property type="protein sequence ID" value="OQP47444.1"/>
    <property type="molecule type" value="Genomic_DNA"/>
</dbReference>
<dbReference type="OrthoDB" id="643875at2"/>
<organism evidence="4 5">
    <name type="scientific">Niastella yeongjuensis</name>
    <dbReference type="NCBI Taxonomy" id="354355"/>
    <lineage>
        <taxon>Bacteria</taxon>
        <taxon>Pseudomonadati</taxon>
        <taxon>Bacteroidota</taxon>
        <taxon>Chitinophagia</taxon>
        <taxon>Chitinophagales</taxon>
        <taxon>Chitinophagaceae</taxon>
        <taxon>Niastella</taxon>
    </lineage>
</organism>
<protein>
    <recommendedName>
        <fullName evidence="6">FecR protein domain-containing protein</fullName>
    </recommendedName>
</protein>
<dbReference type="AlphaFoldDB" id="A0A1V9ENC3"/>
<dbReference type="GO" id="GO:0016989">
    <property type="term" value="F:sigma factor antagonist activity"/>
    <property type="evidence" value="ECO:0007669"/>
    <property type="project" value="TreeGrafter"/>
</dbReference>
<evidence type="ECO:0000313" key="5">
    <source>
        <dbReference type="Proteomes" id="UP000192610"/>
    </source>
</evidence>
<dbReference type="InterPro" id="IPR006860">
    <property type="entry name" value="FecR"/>
</dbReference>